<evidence type="ECO:0000256" key="1">
    <source>
        <dbReference type="ARBA" id="ARBA00007169"/>
    </source>
</evidence>
<evidence type="ECO:0000256" key="2">
    <source>
        <dbReference type="ARBA" id="ARBA00022516"/>
    </source>
</evidence>
<keyword evidence="9" id="KW-1185">Reference proteome</keyword>
<evidence type="ECO:0000256" key="3">
    <source>
        <dbReference type="ARBA" id="ARBA00022801"/>
    </source>
</evidence>
<sequence length="240" mass="27520">MQKTKLFCFPHAGGSAFNYAKWKNYFNPYIEVVPIELAGRGYRIEESLYQGMEEAVNDAYTSIVKQIDASPYILFGHSMGSLIAYEVARKIQDSNNELPEFLVLSGRNHPNSIIKNIRYNLPNEQFKREVIAMGGTPSGVLQSEELMEIFLPILRADFKIVETYIHDNNIQPCDIDFLIFNGKNDEFTTSDQVIKWKQYTSKTCTFHSFEGSHFFLNENIEEIAKSIIGKLNSKRLSTSF</sequence>
<dbReference type="InterPro" id="IPR029058">
    <property type="entry name" value="AB_hydrolase_fold"/>
</dbReference>
<proteinExistence type="inferred from homology"/>
<dbReference type="PANTHER" id="PTHR11487">
    <property type="entry name" value="THIOESTERASE"/>
    <property type="match status" value="1"/>
</dbReference>
<dbReference type="InterPro" id="IPR001031">
    <property type="entry name" value="Thioesterase"/>
</dbReference>
<dbReference type="GO" id="GO:0016788">
    <property type="term" value="F:hydrolase activity, acting on ester bonds"/>
    <property type="evidence" value="ECO:0007669"/>
    <property type="project" value="UniProtKB-ARBA"/>
</dbReference>
<dbReference type="RefSeq" id="WP_001172924.1">
    <property type="nucleotide sequence ID" value="NZ_CP021061.1"/>
</dbReference>
<comment type="similarity">
    <text evidence="1">Belongs to the thioesterase family.</text>
</comment>
<dbReference type="GeneID" id="67470232"/>
<evidence type="ECO:0000313" key="9">
    <source>
        <dbReference type="Proteomes" id="UP000194143"/>
    </source>
</evidence>
<feature type="domain" description="Thioesterase" evidence="7">
    <location>
        <begin position="5"/>
        <end position="230"/>
    </location>
</feature>
<evidence type="ECO:0000259" key="7">
    <source>
        <dbReference type="Pfam" id="PF00975"/>
    </source>
</evidence>
<dbReference type="InterPro" id="IPR012223">
    <property type="entry name" value="TEII"/>
</dbReference>
<dbReference type="GO" id="GO:0006633">
    <property type="term" value="P:fatty acid biosynthetic process"/>
    <property type="evidence" value="ECO:0007669"/>
    <property type="project" value="UniProtKB-KW"/>
</dbReference>
<keyword evidence="4" id="KW-0276">Fatty acid metabolism</keyword>
<evidence type="ECO:0000256" key="6">
    <source>
        <dbReference type="ARBA" id="ARBA00023160"/>
    </source>
</evidence>
<dbReference type="AlphaFoldDB" id="A0A1W6WMK0"/>
<protein>
    <submittedName>
        <fullName evidence="8">Thioesterase</fullName>
    </submittedName>
</protein>
<dbReference type="FunFam" id="3.40.50.1820:FF:000153">
    <property type="entry name" value="Surfactin synthase thioesterase subunit"/>
    <property type="match status" value="1"/>
</dbReference>
<evidence type="ECO:0000256" key="5">
    <source>
        <dbReference type="ARBA" id="ARBA00023098"/>
    </source>
</evidence>
<dbReference type="Proteomes" id="UP000194143">
    <property type="component" value="Chromosome"/>
</dbReference>
<dbReference type="EMBL" id="CP021061">
    <property type="protein sequence ID" value="ARP57806.1"/>
    <property type="molecule type" value="Genomic_DNA"/>
</dbReference>
<reference evidence="8 9" key="1">
    <citation type="submission" date="2017-04" db="EMBL/GenBank/DDBJ databases">
        <title>Complete Genome Sequence of Bacillus thuringiensis type Strain ATCC 10792.</title>
        <authorList>
            <person name="Oh D.-H."/>
            <person name="Park B.-J."/>
            <person name="Shuai W."/>
            <person name="Chelliah R."/>
        </authorList>
    </citation>
    <scope>NUCLEOTIDE SEQUENCE [LARGE SCALE GENOMIC DNA]</scope>
    <source>
        <strain evidence="8 9">ATCC 10792</strain>
    </source>
</reference>
<dbReference type="Gene3D" id="3.40.50.1820">
    <property type="entry name" value="alpha/beta hydrolase"/>
    <property type="match status" value="1"/>
</dbReference>
<keyword evidence="2" id="KW-0444">Lipid biosynthesis</keyword>
<gene>
    <name evidence="8" type="ORF">CAB88_12280</name>
</gene>
<dbReference type="SMR" id="A0A1W6WMK0"/>
<keyword evidence="5" id="KW-0443">Lipid metabolism</keyword>
<accession>A0A1W6WMK0</accession>
<dbReference type="PANTHER" id="PTHR11487:SF0">
    <property type="entry name" value="S-ACYL FATTY ACID SYNTHASE THIOESTERASE, MEDIUM CHAIN"/>
    <property type="match status" value="1"/>
</dbReference>
<dbReference type="Pfam" id="PF00975">
    <property type="entry name" value="Thioesterase"/>
    <property type="match status" value="1"/>
</dbReference>
<name>A0A1W6WMK0_BACTU</name>
<evidence type="ECO:0000313" key="8">
    <source>
        <dbReference type="EMBL" id="ARP57806.1"/>
    </source>
</evidence>
<dbReference type="SUPFAM" id="SSF53474">
    <property type="entry name" value="alpha/beta-Hydrolases"/>
    <property type="match status" value="1"/>
</dbReference>
<evidence type="ECO:0000256" key="4">
    <source>
        <dbReference type="ARBA" id="ARBA00022832"/>
    </source>
</evidence>
<keyword evidence="6" id="KW-0275">Fatty acid biosynthesis</keyword>
<organism evidence="8 9">
    <name type="scientific">Bacillus thuringiensis</name>
    <dbReference type="NCBI Taxonomy" id="1428"/>
    <lineage>
        <taxon>Bacteria</taxon>
        <taxon>Bacillati</taxon>
        <taxon>Bacillota</taxon>
        <taxon>Bacilli</taxon>
        <taxon>Bacillales</taxon>
        <taxon>Bacillaceae</taxon>
        <taxon>Bacillus</taxon>
        <taxon>Bacillus cereus group</taxon>
    </lineage>
</organism>
<keyword evidence="3" id="KW-0378">Hydrolase</keyword>